<sequence>MNGLILQDDLRIKLNNGREIFFKYMSDFDNPIFKLDGDKNKVTIIDDELYSVSGGDYDEPDCPLREEFQATEFFAKYTYNFFKASFVERRV</sequence>
<evidence type="ECO:0000313" key="1">
    <source>
        <dbReference type="EMBL" id="SFZ97656.1"/>
    </source>
</evidence>
<accession>A0A1W1ECC0</accession>
<organism evidence="1">
    <name type="scientific">hydrothermal vent metagenome</name>
    <dbReference type="NCBI Taxonomy" id="652676"/>
    <lineage>
        <taxon>unclassified sequences</taxon>
        <taxon>metagenomes</taxon>
        <taxon>ecological metagenomes</taxon>
    </lineage>
</organism>
<reference evidence="1" key="1">
    <citation type="submission" date="2016-10" db="EMBL/GenBank/DDBJ databases">
        <authorList>
            <person name="de Groot N.N."/>
        </authorList>
    </citation>
    <scope>NUCLEOTIDE SEQUENCE</scope>
</reference>
<dbReference type="EMBL" id="FPKX01000010">
    <property type="protein sequence ID" value="SFZ97656.1"/>
    <property type="molecule type" value="Genomic_DNA"/>
</dbReference>
<gene>
    <name evidence="1" type="ORF">MNB_SV-5-65</name>
</gene>
<protein>
    <submittedName>
        <fullName evidence="1">Uncharacterized protein</fullName>
    </submittedName>
</protein>
<proteinExistence type="predicted"/>
<name>A0A1W1ECC0_9ZZZZ</name>
<dbReference type="AlphaFoldDB" id="A0A1W1ECC0"/>